<gene>
    <name evidence="2" type="ORF">CVS27_15500</name>
</gene>
<evidence type="ECO:0000313" key="3">
    <source>
        <dbReference type="Proteomes" id="UP000237061"/>
    </source>
</evidence>
<keyword evidence="3" id="KW-1185">Reference proteome</keyword>
<feature type="domain" description="Putative Flp pilus-assembly TadG-like N-terminal" evidence="1">
    <location>
        <begin position="19"/>
        <end position="62"/>
    </location>
</feature>
<dbReference type="Pfam" id="PF13400">
    <property type="entry name" value="Tad"/>
    <property type="match status" value="1"/>
</dbReference>
<comment type="caution">
    <text evidence="2">The sequence shown here is derived from an EMBL/GenBank/DDBJ whole genome shotgun (WGS) entry which is preliminary data.</text>
</comment>
<dbReference type="AlphaFoldDB" id="A0A2S3ZTW2"/>
<dbReference type="InterPro" id="IPR028087">
    <property type="entry name" value="Tad_N"/>
</dbReference>
<reference evidence="2 3" key="1">
    <citation type="submission" date="2018-01" db="EMBL/GenBank/DDBJ databases">
        <title>Arthrobacter sp. nov., from glaciers in China.</title>
        <authorList>
            <person name="Liu Q."/>
            <person name="Xin Y.-H."/>
        </authorList>
    </citation>
    <scope>NUCLEOTIDE SEQUENCE [LARGE SCALE GENOMIC DNA]</scope>
    <source>
        <strain evidence="2 3">HLT2-12-2</strain>
    </source>
</reference>
<proteinExistence type="predicted"/>
<evidence type="ECO:0000313" key="2">
    <source>
        <dbReference type="EMBL" id="POH72524.1"/>
    </source>
</evidence>
<dbReference type="RefSeq" id="WP_103466747.1">
    <property type="nucleotide sequence ID" value="NZ_PPXC01000013.1"/>
</dbReference>
<accession>A0A2S3ZTW2</accession>
<dbReference type="Proteomes" id="UP000237061">
    <property type="component" value="Unassembled WGS sequence"/>
</dbReference>
<sequence>MMRRLFAKLRRSAQRGDSAVTFVLLVPVLILVVGLVVDTAGQIQASEQATSVAQAAARAGANGGADPELPASGPVQISSGQAAISARQYLAAAGLQGTVEVNGRTVTVTAQKNYRTKFLSMFVSTLTGTGSASAQLLSGP</sequence>
<organism evidence="2 3">
    <name type="scientific">Arthrobacter glacialis</name>
    <dbReference type="NCBI Taxonomy" id="1664"/>
    <lineage>
        <taxon>Bacteria</taxon>
        <taxon>Bacillati</taxon>
        <taxon>Actinomycetota</taxon>
        <taxon>Actinomycetes</taxon>
        <taxon>Micrococcales</taxon>
        <taxon>Micrococcaceae</taxon>
        <taxon>Arthrobacter</taxon>
    </lineage>
</organism>
<name>A0A2S3ZTW2_ARTGL</name>
<dbReference type="EMBL" id="PPXC01000013">
    <property type="protein sequence ID" value="POH72524.1"/>
    <property type="molecule type" value="Genomic_DNA"/>
</dbReference>
<evidence type="ECO:0000259" key="1">
    <source>
        <dbReference type="Pfam" id="PF13400"/>
    </source>
</evidence>
<protein>
    <recommendedName>
        <fullName evidence="1">Putative Flp pilus-assembly TadG-like N-terminal domain-containing protein</fullName>
    </recommendedName>
</protein>